<feature type="transmembrane region" description="Helical" evidence="7">
    <location>
        <begin position="186"/>
        <end position="208"/>
    </location>
</feature>
<evidence type="ECO:0000256" key="2">
    <source>
        <dbReference type="ARBA" id="ARBA00022448"/>
    </source>
</evidence>
<feature type="region of interest" description="Disordered" evidence="8">
    <location>
        <begin position="284"/>
        <end position="304"/>
    </location>
</feature>
<accession>A0A932I4A0</accession>
<keyword evidence="3" id="KW-1003">Cell membrane</keyword>
<feature type="domain" description="ABC transmembrane type-1" evidence="9">
    <location>
        <begin position="73"/>
        <end position="262"/>
    </location>
</feature>
<evidence type="ECO:0000256" key="5">
    <source>
        <dbReference type="ARBA" id="ARBA00022989"/>
    </source>
</evidence>
<feature type="transmembrane region" description="Helical" evidence="7">
    <location>
        <begin position="75"/>
        <end position="100"/>
    </location>
</feature>
<reference evidence="10" key="1">
    <citation type="submission" date="2020-07" db="EMBL/GenBank/DDBJ databases">
        <title>Huge and variable diversity of episymbiotic CPR bacteria and DPANN archaea in groundwater ecosystems.</title>
        <authorList>
            <person name="He C.Y."/>
            <person name="Keren R."/>
            <person name="Whittaker M."/>
            <person name="Farag I.F."/>
            <person name="Doudna J."/>
            <person name="Cate J.H.D."/>
            <person name="Banfield J.F."/>
        </authorList>
    </citation>
    <scope>NUCLEOTIDE SEQUENCE</scope>
    <source>
        <strain evidence="10">NC_groundwater_763_Ag_S-0.2um_68_21</strain>
    </source>
</reference>
<proteinExistence type="inferred from homology"/>
<organism evidence="10 11">
    <name type="scientific">Tectimicrobiota bacterium</name>
    <dbReference type="NCBI Taxonomy" id="2528274"/>
    <lineage>
        <taxon>Bacteria</taxon>
        <taxon>Pseudomonadati</taxon>
        <taxon>Nitrospinota/Tectimicrobiota group</taxon>
        <taxon>Candidatus Tectimicrobiota</taxon>
    </lineage>
</organism>
<evidence type="ECO:0000256" key="4">
    <source>
        <dbReference type="ARBA" id="ARBA00022692"/>
    </source>
</evidence>
<keyword evidence="5 7" id="KW-1133">Transmembrane helix</keyword>
<feature type="transmembrane region" description="Helical" evidence="7">
    <location>
        <begin position="12"/>
        <end position="34"/>
    </location>
</feature>
<keyword evidence="4 7" id="KW-0812">Transmembrane</keyword>
<evidence type="ECO:0000256" key="1">
    <source>
        <dbReference type="ARBA" id="ARBA00004651"/>
    </source>
</evidence>
<dbReference type="PANTHER" id="PTHR43386">
    <property type="entry name" value="OLIGOPEPTIDE TRANSPORT SYSTEM PERMEASE PROTEIN APPC"/>
    <property type="match status" value="1"/>
</dbReference>
<evidence type="ECO:0000256" key="8">
    <source>
        <dbReference type="SAM" id="MobiDB-lite"/>
    </source>
</evidence>
<gene>
    <name evidence="10" type="ORF">HYZ11_15705</name>
</gene>
<dbReference type="InterPro" id="IPR050366">
    <property type="entry name" value="BP-dependent_transpt_permease"/>
</dbReference>
<feature type="transmembrane region" description="Helical" evidence="7">
    <location>
        <begin position="239"/>
        <end position="261"/>
    </location>
</feature>
<evidence type="ECO:0000313" key="10">
    <source>
        <dbReference type="EMBL" id="MBI3129051.1"/>
    </source>
</evidence>
<feature type="transmembrane region" description="Helical" evidence="7">
    <location>
        <begin position="112"/>
        <end position="133"/>
    </location>
</feature>
<dbReference type="CDD" id="cd06261">
    <property type="entry name" value="TM_PBP2"/>
    <property type="match status" value="1"/>
</dbReference>
<sequence length="304" mass="32199">MGLGHFFRGSKSGVVGFSVTAALILLALAGPALIPADPNFQRISDAYAPPSWAHPFGLDIYGRDTLARVIHGSRVSLFIGFVAVAFGGFLGTLIGALSALEGGRMDRVVVRATDILLSFPTLILGVIVIVALGNRFTNVVAAVSVAMLPKFVRYARGPTLAIREQDFVQGAIALGAGRARVFFRHVLPSILGPVMVMAALWVGIAIRIEASLSFLGLGVQPPTPAWGTMLKEGVESMLFTPWLALFPGLAIMVTIFGLNLLGDWLRDVVDPYVMSLARRADEAGGAEAPGTAPSFSREELARMG</sequence>
<comment type="caution">
    <text evidence="10">The sequence shown here is derived from an EMBL/GenBank/DDBJ whole genome shotgun (WGS) entry which is preliminary data.</text>
</comment>
<dbReference type="AlphaFoldDB" id="A0A932I4A0"/>
<comment type="similarity">
    <text evidence="7">Belongs to the binding-protein-dependent transport system permease family.</text>
</comment>
<dbReference type="Pfam" id="PF12911">
    <property type="entry name" value="OppC_N"/>
    <property type="match status" value="1"/>
</dbReference>
<dbReference type="GO" id="GO:0055085">
    <property type="term" value="P:transmembrane transport"/>
    <property type="evidence" value="ECO:0007669"/>
    <property type="project" value="InterPro"/>
</dbReference>
<evidence type="ECO:0000313" key="11">
    <source>
        <dbReference type="Proteomes" id="UP000782312"/>
    </source>
</evidence>
<dbReference type="SUPFAM" id="SSF161098">
    <property type="entry name" value="MetI-like"/>
    <property type="match status" value="1"/>
</dbReference>
<dbReference type="InterPro" id="IPR000515">
    <property type="entry name" value="MetI-like"/>
</dbReference>
<evidence type="ECO:0000256" key="6">
    <source>
        <dbReference type="ARBA" id="ARBA00023136"/>
    </source>
</evidence>
<dbReference type="Gene3D" id="1.10.3720.10">
    <property type="entry name" value="MetI-like"/>
    <property type="match status" value="1"/>
</dbReference>
<comment type="subcellular location">
    <subcellularLocation>
        <location evidence="1 7">Cell membrane</location>
        <topology evidence="1 7">Multi-pass membrane protein</topology>
    </subcellularLocation>
</comment>
<evidence type="ECO:0000259" key="9">
    <source>
        <dbReference type="PROSITE" id="PS50928"/>
    </source>
</evidence>
<evidence type="ECO:0000256" key="7">
    <source>
        <dbReference type="RuleBase" id="RU363032"/>
    </source>
</evidence>
<protein>
    <submittedName>
        <fullName evidence="10">ABC transporter permease</fullName>
    </submittedName>
</protein>
<dbReference type="GO" id="GO:0005886">
    <property type="term" value="C:plasma membrane"/>
    <property type="evidence" value="ECO:0007669"/>
    <property type="project" value="UniProtKB-SubCell"/>
</dbReference>
<keyword evidence="6 7" id="KW-0472">Membrane</keyword>
<dbReference type="PANTHER" id="PTHR43386:SF1">
    <property type="entry name" value="D,D-DIPEPTIDE TRANSPORT SYSTEM PERMEASE PROTEIN DDPC-RELATED"/>
    <property type="match status" value="1"/>
</dbReference>
<keyword evidence="2 7" id="KW-0813">Transport</keyword>
<dbReference type="InterPro" id="IPR035906">
    <property type="entry name" value="MetI-like_sf"/>
</dbReference>
<dbReference type="EMBL" id="JACPUR010000038">
    <property type="protein sequence ID" value="MBI3129051.1"/>
    <property type="molecule type" value="Genomic_DNA"/>
</dbReference>
<evidence type="ECO:0000256" key="3">
    <source>
        <dbReference type="ARBA" id="ARBA00022475"/>
    </source>
</evidence>
<dbReference type="Pfam" id="PF00528">
    <property type="entry name" value="BPD_transp_1"/>
    <property type="match status" value="1"/>
</dbReference>
<dbReference type="PROSITE" id="PS50928">
    <property type="entry name" value="ABC_TM1"/>
    <property type="match status" value="1"/>
</dbReference>
<feature type="compositionally biased region" description="Low complexity" evidence="8">
    <location>
        <begin position="284"/>
        <end position="293"/>
    </location>
</feature>
<dbReference type="Proteomes" id="UP000782312">
    <property type="component" value="Unassembled WGS sequence"/>
</dbReference>
<name>A0A932I4A0_UNCTE</name>
<dbReference type="InterPro" id="IPR025966">
    <property type="entry name" value="OppC_N"/>
</dbReference>